<gene>
    <name evidence="9" type="ORF">HG536_0H02750</name>
</gene>
<feature type="region of interest" description="Disordered" evidence="8">
    <location>
        <begin position="1"/>
        <end position="39"/>
    </location>
</feature>
<evidence type="ECO:0000256" key="3">
    <source>
        <dbReference type="ARBA" id="ARBA00017359"/>
    </source>
</evidence>
<comment type="similarity">
    <text evidence="2">Belongs to the ETT1 family.</text>
</comment>
<proteinExistence type="inferred from homology"/>
<keyword evidence="4" id="KW-0810">Translation regulation</keyword>
<evidence type="ECO:0000256" key="4">
    <source>
        <dbReference type="ARBA" id="ARBA00022845"/>
    </source>
</evidence>
<dbReference type="RefSeq" id="XP_037141574.1">
    <property type="nucleotide sequence ID" value="XM_037285678.1"/>
</dbReference>
<evidence type="ECO:0000256" key="7">
    <source>
        <dbReference type="ARBA" id="ARBA00023242"/>
    </source>
</evidence>
<dbReference type="GO" id="GO:0006417">
    <property type="term" value="P:regulation of translation"/>
    <property type="evidence" value="ECO:0007669"/>
    <property type="project" value="UniProtKB-KW"/>
</dbReference>
<feature type="compositionally biased region" description="Basic and acidic residues" evidence="8">
    <location>
        <begin position="17"/>
        <end position="29"/>
    </location>
</feature>
<keyword evidence="7" id="KW-0539">Nucleus</keyword>
<keyword evidence="6" id="KW-0804">Transcription</keyword>
<evidence type="ECO:0000256" key="1">
    <source>
        <dbReference type="ARBA" id="ARBA00004123"/>
    </source>
</evidence>
<dbReference type="Proteomes" id="UP000515788">
    <property type="component" value="Chromosome 8"/>
</dbReference>
<reference evidence="9 10" key="1">
    <citation type="submission" date="2020-06" db="EMBL/GenBank/DDBJ databases">
        <title>The yeast mating-type switching endonuclease HO is a domesticated member of an unorthodox homing genetic element family.</title>
        <authorList>
            <person name="Coughlan A.Y."/>
            <person name="Lombardi L."/>
            <person name="Braun-Galleani S."/>
            <person name="Martos A.R."/>
            <person name="Galeote V."/>
            <person name="Bigey F."/>
            <person name="Dequin S."/>
            <person name="Byrne K.P."/>
            <person name="Wolfe K.H."/>
        </authorList>
    </citation>
    <scope>NUCLEOTIDE SEQUENCE [LARGE SCALE GENOMIC DNA]</scope>
    <source>
        <strain evidence="9 10">CBS764</strain>
    </source>
</reference>
<comment type="subcellular location">
    <subcellularLocation>
        <location evidence="1">Nucleus</location>
    </subcellularLocation>
</comment>
<dbReference type="AlphaFoldDB" id="A0A7G3ZN14"/>
<evidence type="ECO:0000313" key="9">
    <source>
        <dbReference type="EMBL" id="QLL34900.1"/>
    </source>
</evidence>
<organism evidence="9 10">
    <name type="scientific">Torulaspora globosa</name>
    <dbReference type="NCBI Taxonomy" id="48254"/>
    <lineage>
        <taxon>Eukaryota</taxon>
        <taxon>Fungi</taxon>
        <taxon>Dikarya</taxon>
        <taxon>Ascomycota</taxon>
        <taxon>Saccharomycotina</taxon>
        <taxon>Saccharomycetes</taxon>
        <taxon>Saccharomycetales</taxon>
        <taxon>Saccharomycetaceae</taxon>
        <taxon>Torulaspora</taxon>
    </lineage>
</organism>
<dbReference type="OrthoDB" id="5598057at2759"/>
<dbReference type="Pfam" id="PF12753">
    <property type="entry name" value="Nro1"/>
    <property type="match status" value="1"/>
</dbReference>
<evidence type="ECO:0000256" key="8">
    <source>
        <dbReference type="SAM" id="MobiDB-lite"/>
    </source>
</evidence>
<dbReference type="InterPro" id="IPR024318">
    <property type="entry name" value="Nro1/ETT1"/>
</dbReference>
<dbReference type="GO" id="GO:0005634">
    <property type="term" value="C:nucleus"/>
    <property type="evidence" value="ECO:0007669"/>
    <property type="project" value="UniProtKB-SubCell"/>
</dbReference>
<dbReference type="KEGG" id="tgb:HG536_0H02750"/>
<dbReference type="PANTHER" id="PTHR28290">
    <property type="entry name" value="ENHANCER OF TRANSLATION TERMINATION 1"/>
    <property type="match status" value="1"/>
</dbReference>
<keyword evidence="5" id="KW-0805">Transcription regulation</keyword>
<name>A0A7G3ZN14_9SACH</name>
<evidence type="ECO:0000313" key="10">
    <source>
        <dbReference type="Proteomes" id="UP000515788"/>
    </source>
</evidence>
<keyword evidence="10" id="KW-1185">Reference proteome</keyword>
<evidence type="ECO:0000256" key="6">
    <source>
        <dbReference type="ARBA" id="ARBA00023163"/>
    </source>
</evidence>
<dbReference type="GeneID" id="59328166"/>
<sequence length="411" mass="47287">MAKRALGVGQKNKEKKRRLETETAKDSKDVTPGADQISVELDDNEDLDNEFSQLKGLWQTYFNSDRESDYVVNGVVHECDRLLRQSQEDAEIKKNLNDEFHAIYALALSELTVFKAGEDEDDKKNRKVVSEFFENALERCELGLSVFKDSQLLKLVLAKIVIQRIPLEYISRLKVNSKPGALGVDISEQLEKAKENFNVNKDYLELSFEVLQMFDDLLDIVENFGHENDIDEGLDSDQDEELERVELSPKHPLYKLQQNLSENYQWLRDEMIRLLGATDDKKFEKLYRNIARSAGHLLLKAAEEPTSVFMHLQYGEGEQASKDGEKCKTAQQEALKNTKDALKYLEKAQVEDEPETWVEVAEAYIDLGNLYDYQSKDQENSYRIAEDILKKANKASHGKFQDILDNLLDKD</sequence>
<evidence type="ECO:0000256" key="5">
    <source>
        <dbReference type="ARBA" id="ARBA00023015"/>
    </source>
</evidence>
<dbReference type="EMBL" id="CP059253">
    <property type="protein sequence ID" value="QLL34900.1"/>
    <property type="molecule type" value="Genomic_DNA"/>
</dbReference>
<dbReference type="GO" id="GO:2000640">
    <property type="term" value="P:positive regulation of SREBP signaling pathway"/>
    <property type="evidence" value="ECO:0007669"/>
    <property type="project" value="TreeGrafter"/>
</dbReference>
<evidence type="ECO:0000256" key="2">
    <source>
        <dbReference type="ARBA" id="ARBA00007273"/>
    </source>
</evidence>
<accession>A0A7G3ZN14</accession>
<protein>
    <recommendedName>
        <fullName evidence="3">Enhancer of translation termination 1</fullName>
    </recommendedName>
</protein>
<dbReference type="PANTHER" id="PTHR28290:SF1">
    <property type="entry name" value="ENHANCER OF TRANSLATION TERMINATION 1"/>
    <property type="match status" value="1"/>
</dbReference>